<reference evidence="2" key="1">
    <citation type="journal article" date="2019" name="Int. J. Syst. Evol. Microbiol.">
        <title>The Global Catalogue of Microorganisms (GCM) 10K type strain sequencing project: providing services to taxonomists for standard genome sequencing and annotation.</title>
        <authorList>
            <consortium name="The Broad Institute Genomics Platform"/>
            <consortium name="The Broad Institute Genome Sequencing Center for Infectious Disease"/>
            <person name="Wu L."/>
            <person name="Ma J."/>
        </authorList>
    </citation>
    <scope>NUCLEOTIDE SEQUENCE [LARGE SCALE GENOMIC DNA]</scope>
    <source>
        <strain evidence="2">JCM 16578</strain>
    </source>
</reference>
<gene>
    <name evidence="1" type="ORF">GCM10022207_15500</name>
</gene>
<name>A0ABP7JTG9_9ACTN</name>
<evidence type="ECO:0000313" key="1">
    <source>
        <dbReference type="EMBL" id="GAA3853453.1"/>
    </source>
</evidence>
<evidence type="ECO:0000313" key="2">
    <source>
        <dbReference type="Proteomes" id="UP001501563"/>
    </source>
</evidence>
<dbReference type="Proteomes" id="UP001501563">
    <property type="component" value="Unassembled WGS sequence"/>
</dbReference>
<sequence length="75" mass="7480">MPENDAVFGGVGRGLTVRPPLSLLFVHETSDAAPSAARATLVAASTAPGRRGSLSAPGSSAFITCGPFPVGDVGW</sequence>
<dbReference type="EMBL" id="BAAAZA010000004">
    <property type="protein sequence ID" value="GAA3853453.1"/>
    <property type="molecule type" value="Genomic_DNA"/>
</dbReference>
<accession>A0ABP7JTG9</accession>
<proteinExistence type="predicted"/>
<organism evidence="1 2">
    <name type="scientific">Streptomyces lannensis</name>
    <dbReference type="NCBI Taxonomy" id="766498"/>
    <lineage>
        <taxon>Bacteria</taxon>
        <taxon>Bacillati</taxon>
        <taxon>Actinomycetota</taxon>
        <taxon>Actinomycetes</taxon>
        <taxon>Kitasatosporales</taxon>
        <taxon>Streptomycetaceae</taxon>
        <taxon>Streptomyces</taxon>
    </lineage>
</organism>
<protein>
    <submittedName>
        <fullName evidence="1">Uncharacterized protein</fullName>
    </submittedName>
</protein>
<keyword evidence="2" id="KW-1185">Reference proteome</keyword>
<comment type="caution">
    <text evidence="1">The sequence shown here is derived from an EMBL/GenBank/DDBJ whole genome shotgun (WGS) entry which is preliminary data.</text>
</comment>